<accession>A0A250X6Y2</accession>
<dbReference type="AlphaFoldDB" id="A0A250X6Y2"/>
<gene>
    <name evidence="2" type="ORF">CEUSTIGMA_g5949.t1</name>
</gene>
<evidence type="ECO:0000313" key="2">
    <source>
        <dbReference type="EMBL" id="GAX78510.1"/>
    </source>
</evidence>
<evidence type="ECO:0000256" key="1">
    <source>
        <dbReference type="SAM" id="MobiDB-lite"/>
    </source>
</evidence>
<keyword evidence="3" id="KW-1185">Reference proteome</keyword>
<proteinExistence type="predicted"/>
<organism evidence="2 3">
    <name type="scientific">Chlamydomonas eustigma</name>
    <dbReference type="NCBI Taxonomy" id="1157962"/>
    <lineage>
        <taxon>Eukaryota</taxon>
        <taxon>Viridiplantae</taxon>
        <taxon>Chlorophyta</taxon>
        <taxon>core chlorophytes</taxon>
        <taxon>Chlorophyceae</taxon>
        <taxon>CS clade</taxon>
        <taxon>Chlamydomonadales</taxon>
        <taxon>Chlamydomonadaceae</taxon>
        <taxon>Chlamydomonas</taxon>
    </lineage>
</organism>
<feature type="compositionally biased region" description="Low complexity" evidence="1">
    <location>
        <begin position="124"/>
        <end position="139"/>
    </location>
</feature>
<feature type="region of interest" description="Disordered" evidence="1">
    <location>
        <begin position="118"/>
        <end position="139"/>
    </location>
</feature>
<sequence>MSLYVFTSYLSRKMVVFQGRVVKLPCDPGKEGAEAFKRQVRHIFNLAESVHLDVTFELKVPSSSLDQTMQKVYLKGFHTFQAASTVAAVCASKRTLHTNNHSRPRHYLDYSDVIPAHRSRDQQQRSPAQQPSAPAASWP</sequence>
<dbReference type="OrthoDB" id="542746at2759"/>
<dbReference type="Proteomes" id="UP000232323">
    <property type="component" value="Unassembled WGS sequence"/>
</dbReference>
<reference evidence="2 3" key="1">
    <citation type="submission" date="2017-08" db="EMBL/GenBank/DDBJ databases">
        <title>Acidophilic green algal genome provides insights into adaptation to an acidic environment.</title>
        <authorList>
            <person name="Hirooka S."/>
            <person name="Hirose Y."/>
            <person name="Kanesaki Y."/>
            <person name="Higuchi S."/>
            <person name="Fujiwara T."/>
            <person name="Onuma R."/>
            <person name="Era A."/>
            <person name="Ohbayashi R."/>
            <person name="Uzuka A."/>
            <person name="Nozaki H."/>
            <person name="Yoshikawa H."/>
            <person name="Miyagishima S.Y."/>
        </authorList>
    </citation>
    <scope>NUCLEOTIDE SEQUENCE [LARGE SCALE GENOMIC DNA]</scope>
    <source>
        <strain evidence="2 3">NIES-2499</strain>
    </source>
</reference>
<protein>
    <submittedName>
        <fullName evidence="2">Uncharacterized protein</fullName>
    </submittedName>
</protein>
<dbReference type="EMBL" id="BEGY01000033">
    <property type="protein sequence ID" value="GAX78510.1"/>
    <property type="molecule type" value="Genomic_DNA"/>
</dbReference>
<name>A0A250X6Y2_9CHLO</name>
<comment type="caution">
    <text evidence="2">The sequence shown here is derived from an EMBL/GenBank/DDBJ whole genome shotgun (WGS) entry which is preliminary data.</text>
</comment>
<evidence type="ECO:0000313" key="3">
    <source>
        <dbReference type="Proteomes" id="UP000232323"/>
    </source>
</evidence>